<dbReference type="AlphaFoldDB" id="A0A2S9CX64"/>
<proteinExistence type="predicted"/>
<evidence type="ECO:0000256" key="3">
    <source>
        <dbReference type="ARBA" id="ARBA00023027"/>
    </source>
</evidence>
<dbReference type="EMBL" id="PCPP01000001">
    <property type="protein sequence ID" value="PRB85109.1"/>
    <property type="molecule type" value="Genomic_DNA"/>
</dbReference>
<dbReference type="RefSeq" id="WP_105682549.1">
    <property type="nucleotide sequence ID" value="NZ_JBBGZD010000001.1"/>
</dbReference>
<dbReference type="SMART" id="SM00255">
    <property type="entry name" value="TIR"/>
    <property type="match status" value="1"/>
</dbReference>
<keyword evidence="8" id="KW-1185">Reference proteome</keyword>
<gene>
    <name evidence="6" type="ORF">CQ022_02250</name>
    <name evidence="7" type="ORF">CQ033_10740</name>
</gene>
<sequence length="313" mass="36449">MEVRKDFISVEPEVHKAFLLSDRLREIDSDWVHDKVNEDMSSIYQYDAEYYSKIDLLYSYGRSMARGLSYDLLSINNAAEYGTLYSWIHTMEEKYNGDKEFYEKIIDDALFAESKTRHFNCVSQMIQSLKEQIKILDSVLILIAILKTKDLYLLEEKVINKTNSQVTETTNTIETMEYDVFISHASEDKEKFVDEFCKDLDKEKIPYWYDSKEIDWGDSLIRKINQGLATSKFAIIVLSKNFIKKKWTNAELEAVLNIETNTGQVRVLPLMLGDSNEITEVLKEYPLLGSKKYLKAIEGNDSIIENLKKLLNK</sequence>
<evidence type="ECO:0000256" key="1">
    <source>
        <dbReference type="ARBA" id="ARBA00011982"/>
    </source>
</evidence>
<protein>
    <recommendedName>
        <fullName evidence="1">ADP-ribosyl cyclase/cyclic ADP-ribose hydrolase</fullName>
        <ecNumber evidence="1">3.2.2.6</ecNumber>
    </recommendedName>
</protein>
<dbReference type="InterPro" id="IPR035897">
    <property type="entry name" value="Toll_tir_struct_dom_sf"/>
</dbReference>
<evidence type="ECO:0000313" key="7">
    <source>
        <dbReference type="EMBL" id="PRB91167.1"/>
    </source>
</evidence>
<name>A0A2S9CX64_CHRCI</name>
<evidence type="ECO:0000259" key="5">
    <source>
        <dbReference type="PROSITE" id="PS50104"/>
    </source>
</evidence>
<dbReference type="Proteomes" id="UP000238325">
    <property type="component" value="Unassembled WGS sequence"/>
</dbReference>
<dbReference type="PANTHER" id="PTHR32009:SF39">
    <property type="entry name" value="TIR DOMAIN-CONTAINING PROTEIN"/>
    <property type="match status" value="1"/>
</dbReference>
<evidence type="ECO:0000313" key="8">
    <source>
        <dbReference type="Proteomes" id="UP000238325"/>
    </source>
</evidence>
<keyword evidence="3" id="KW-0520">NAD</keyword>
<dbReference type="EMBL" id="PCPH01000002">
    <property type="protein sequence ID" value="PRB91167.1"/>
    <property type="molecule type" value="Genomic_DNA"/>
</dbReference>
<evidence type="ECO:0000256" key="4">
    <source>
        <dbReference type="ARBA" id="ARBA00047304"/>
    </source>
</evidence>
<dbReference type="PROSITE" id="PS50104">
    <property type="entry name" value="TIR"/>
    <property type="match status" value="1"/>
</dbReference>
<dbReference type="InterPro" id="IPR000157">
    <property type="entry name" value="TIR_dom"/>
</dbReference>
<organism evidence="6 9">
    <name type="scientific">Chryseobacterium culicis</name>
    <dbReference type="NCBI Taxonomy" id="680127"/>
    <lineage>
        <taxon>Bacteria</taxon>
        <taxon>Pseudomonadati</taxon>
        <taxon>Bacteroidota</taxon>
        <taxon>Flavobacteriia</taxon>
        <taxon>Flavobacteriales</taxon>
        <taxon>Weeksellaceae</taxon>
        <taxon>Chryseobacterium group</taxon>
        <taxon>Chryseobacterium</taxon>
    </lineage>
</organism>
<evidence type="ECO:0000313" key="9">
    <source>
        <dbReference type="Proteomes" id="UP000238534"/>
    </source>
</evidence>
<accession>A0A2S9CX64</accession>
<dbReference type="Proteomes" id="UP000238534">
    <property type="component" value="Unassembled WGS sequence"/>
</dbReference>
<evidence type="ECO:0000256" key="2">
    <source>
        <dbReference type="ARBA" id="ARBA00022801"/>
    </source>
</evidence>
<keyword evidence="2" id="KW-0378">Hydrolase</keyword>
<feature type="domain" description="TIR" evidence="5">
    <location>
        <begin position="176"/>
        <end position="311"/>
    </location>
</feature>
<dbReference type="OrthoDB" id="7285215at2"/>
<evidence type="ECO:0000313" key="6">
    <source>
        <dbReference type="EMBL" id="PRB85109.1"/>
    </source>
</evidence>
<dbReference type="GO" id="GO:0061809">
    <property type="term" value="F:NAD+ nucleosidase activity, cyclic ADP-ribose generating"/>
    <property type="evidence" value="ECO:0007669"/>
    <property type="project" value="UniProtKB-EC"/>
</dbReference>
<dbReference type="Gene3D" id="3.40.50.10140">
    <property type="entry name" value="Toll/interleukin-1 receptor homology (TIR) domain"/>
    <property type="match status" value="1"/>
</dbReference>
<dbReference type="Pfam" id="PF13676">
    <property type="entry name" value="TIR_2"/>
    <property type="match status" value="1"/>
</dbReference>
<dbReference type="PANTHER" id="PTHR32009">
    <property type="entry name" value="TMV RESISTANCE PROTEIN N-LIKE"/>
    <property type="match status" value="1"/>
</dbReference>
<reference evidence="8 9" key="1">
    <citation type="submission" date="2017-09" db="EMBL/GenBank/DDBJ databases">
        <title>Genomic, metabolic, and phenotypic characteristics of bacterial isolates from the natural microbiome of the model nematode Caenorhabditis elegans.</title>
        <authorList>
            <person name="Zimmermann J."/>
            <person name="Obeng N."/>
            <person name="Yang W."/>
            <person name="Obeng O."/>
            <person name="Kissoyan K."/>
            <person name="Pees B."/>
            <person name="Dirksen P."/>
            <person name="Hoppner M."/>
            <person name="Franke A."/>
            <person name="Rosenstiel P."/>
            <person name="Leippe M."/>
            <person name="Dierking K."/>
            <person name="Kaleta C."/>
            <person name="Schulenburg H."/>
        </authorList>
    </citation>
    <scope>NUCLEOTIDE SEQUENCE [LARGE SCALE GENOMIC DNA]</scope>
    <source>
        <strain evidence="6 9">MYb25</strain>
        <strain evidence="7 8">MYb44</strain>
    </source>
</reference>
<dbReference type="EC" id="3.2.2.6" evidence="1"/>
<comment type="catalytic activity">
    <reaction evidence="4">
        <text>NAD(+) + H2O = ADP-D-ribose + nicotinamide + H(+)</text>
        <dbReference type="Rhea" id="RHEA:16301"/>
        <dbReference type="ChEBI" id="CHEBI:15377"/>
        <dbReference type="ChEBI" id="CHEBI:15378"/>
        <dbReference type="ChEBI" id="CHEBI:17154"/>
        <dbReference type="ChEBI" id="CHEBI:57540"/>
        <dbReference type="ChEBI" id="CHEBI:57967"/>
        <dbReference type="EC" id="3.2.2.6"/>
    </reaction>
    <physiologicalReaction direction="left-to-right" evidence="4">
        <dbReference type="Rhea" id="RHEA:16302"/>
    </physiologicalReaction>
</comment>
<dbReference type="SUPFAM" id="SSF52200">
    <property type="entry name" value="Toll/Interleukin receptor TIR domain"/>
    <property type="match status" value="1"/>
</dbReference>
<comment type="caution">
    <text evidence="6">The sequence shown here is derived from an EMBL/GenBank/DDBJ whole genome shotgun (WGS) entry which is preliminary data.</text>
</comment>
<dbReference type="GO" id="GO:0007165">
    <property type="term" value="P:signal transduction"/>
    <property type="evidence" value="ECO:0007669"/>
    <property type="project" value="InterPro"/>
</dbReference>